<reference evidence="1" key="1">
    <citation type="submission" date="2021-12" db="EMBL/GenBank/DDBJ databases">
        <authorList>
            <person name="Li Y."/>
        </authorList>
    </citation>
    <scope>NUCLEOTIDE SEQUENCE</scope>
    <source>
        <strain evidence="1">DKSPLA3</strain>
    </source>
</reference>
<evidence type="ECO:0000313" key="2">
    <source>
        <dbReference type="Proteomes" id="UP001139089"/>
    </source>
</evidence>
<evidence type="ECO:0000313" key="1">
    <source>
        <dbReference type="EMBL" id="MCD7107962.1"/>
    </source>
</evidence>
<dbReference type="EMBL" id="JAJOZR010000001">
    <property type="protein sequence ID" value="MCD7107962.1"/>
    <property type="molecule type" value="Genomic_DNA"/>
</dbReference>
<protein>
    <submittedName>
        <fullName evidence="1">Uncharacterized protein</fullName>
    </submittedName>
</protein>
<accession>A0A9X1NMR4</accession>
<name>A0A9X1NMR4_9HYPH</name>
<organism evidence="1 2">
    <name type="scientific">Rhizobium quercicola</name>
    <dbReference type="NCBI Taxonomy" id="2901226"/>
    <lineage>
        <taxon>Bacteria</taxon>
        <taxon>Pseudomonadati</taxon>
        <taxon>Pseudomonadota</taxon>
        <taxon>Alphaproteobacteria</taxon>
        <taxon>Hyphomicrobiales</taxon>
        <taxon>Rhizobiaceae</taxon>
        <taxon>Rhizobium/Agrobacterium group</taxon>
        <taxon>Rhizobium</taxon>
    </lineage>
</organism>
<dbReference type="Proteomes" id="UP001139089">
    <property type="component" value="Unassembled WGS sequence"/>
</dbReference>
<keyword evidence="2" id="KW-1185">Reference proteome</keyword>
<comment type="caution">
    <text evidence="1">The sequence shown here is derived from an EMBL/GenBank/DDBJ whole genome shotgun (WGS) entry which is preliminary data.</text>
</comment>
<sequence>MIVREISSEVDGRYARIDGDLVPLVSKVWVTGTTYANPFVPPLHNVRDPKDREFLVVVLQKHRVVLTDDRVDRDADGLVVSLTRGRYIGLYAIENPSYAPGAGLSFALGPLIAHLTLSS</sequence>
<proteinExistence type="predicted"/>
<gene>
    <name evidence="1" type="ORF">LRX75_02790</name>
</gene>
<dbReference type="RefSeq" id="WP_231811692.1">
    <property type="nucleotide sequence ID" value="NZ_JAJOZR010000001.1"/>
</dbReference>
<dbReference type="AlphaFoldDB" id="A0A9X1NMR4"/>